<feature type="coiled-coil region" evidence="1">
    <location>
        <begin position="311"/>
        <end position="352"/>
    </location>
</feature>
<gene>
    <name evidence="3" type="ORF">Tci_001598</name>
</gene>
<dbReference type="EMBL" id="BKCJ010000085">
    <property type="protein sequence ID" value="GEU29620.1"/>
    <property type="molecule type" value="Genomic_DNA"/>
</dbReference>
<dbReference type="PANTHER" id="PTHR11439">
    <property type="entry name" value="GAG-POL-RELATED RETROTRANSPOSON"/>
    <property type="match status" value="1"/>
</dbReference>
<reference evidence="3" key="1">
    <citation type="journal article" date="2019" name="Sci. Rep.">
        <title>Draft genome of Tanacetum cinerariifolium, the natural source of mosquito coil.</title>
        <authorList>
            <person name="Yamashiro T."/>
            <person name="Shiraishi A."/>
            <person name="Satake H."/>
            <person name="Nakayama K."/>
        </authorList>
    </citation>
    <scope>NUCLEOTIDE SEQUENCE</scope>
</reference>
<feature type="compositionally biased region" description="Basic and acidic residues" evidence="2">
    <location>
        <begin position="547"/>
        <end position="570"/>
    </location>
</feature>
<sequence>MRELTFFLGLQVKQKEDGIFISQDKYVNEILNKFGFFDVETTSTHMETNKILLKDEKGEDVDEHLASLDRKSIKGGCQFLGCSLILWQCKKQTMVANSTTEVEYVAASSCYGQVLWIHYQLLDYGYNFMQNMIHIDNESTICIVKNPVFHSKTKHIEIRHHFIKDSNEMKLIQMVKIHTDKNVAYMLTKAFDIIDFLYATPIKYALTLNTTVYTSCIEQFWANAKAKNINGEAQIHAKVDGKKVIISEATIKRDLKFEDEGGVDCLLNEVMFEQLTLMDEALNKGNVPTQSNDPPLSRVNTLKSREDRLKLNELMELCTKLSERVLNLETTKTAQAKEISSLKKRVKRLEKKKRSGTHMLKRLYKVGLSARVESFAEEQSLGKEDASKQGRNIADIDTDAEITLVDETAEDQGKFDDQDMFDTSVLDDEEEVLFKEDQDVQNVVEKVIEDITTAGIEETVSTAAPITIVDVTPDELTMAQALVETKKLKPKGDKVVIEQEPEQRETTTTTVTIPTPDSTRPKARGVVMQEPMVKDKTALTQKSSSKRAGDELDQERSKKQKVEDDKESEELKRCLEIIPDDRDDVTIDAIPLSIKTPIIDYKIYKERKKSYFQISKQMEIHRFSADSTKLMLPVEESTADAS</sequence>
<organism evidence="3">
    <name type="scientific">Tanacetum cinerariifolium</name>
    <name type="common">Dalmatian daisy</name>
    <name type="synonym">Chrysanthemum cinerariifolium</name>
    <dbReference type="NCBI Taxonomy" id="118510"/>
    <lineage>
        <taxon>Eukaryota</taxon>
        <taxon>Viridiplantae</taxon>
        <taxon>Streptophyta</taxon>
        <taxon>Embryophyta</taxon>
        <taxon>Tracheophyta</taxon>
        <taxon>Spermatophyta</taxon>
        <taxon>Magnoliopsida</taxon>
        <taxon>eudicotyledons</taxon>
        <taxon>Gunneridae</taxon>
        <taxon>Pentapetalae</taxon>
        <taxon>asterids</taxon>
        <taxon>campanulids</taxon>
        <taxon>Asterales</taxon>
        <taxon>Asteraceae</taxon>
        <taxon>Asteroideae</taxon>
        <taxon>Anthemideae</taxon>
        <taxon>Anthemidinae</taxon>
        <taxon>Tanacetum</taxon>
    </lineage>
</organism>
<dbReference type="PANTHER" id="PTHR11439:SF495">
    <property type="entry name" value="REVERSE TRANSCRIPTASE, RNA-DEPENDENT DNA POLYMERASE-RELATED"/>
    <property type="match status" value="1"/>
</dbReference>
<evidence type="ECO:0000313" key="3">
    <source>
        <dbReference type="EMBL" id="GEU29620.1"/>
    </source>
</evidence>
<name>A0A699GJ59_TANCI</name>
<proteinExistence type="predicted"/>
<protein>
    <submittedName>
        <fullName evidence="3">Uncharacterized protein</fullName>
    </submittedName>
</protein>
<feature type="compositionally biased region" description="Low complexity" evidence="2">
    <location>
        <begin position="506"/>
        <end position="518"/>
    </location>
</feature>
<evidence type="ECO:0000256" key="2">
    <source>
        <dbReference type="SAM" id="MobiDB-lite"/>
    </source>
</evidence>
<keyword evidence="1" id="KW-0175">Coiled coil</keyword>
<comment type="caution">
    <text evidence="3">The sequence shown here is derived from an EMBL/GenBank/DDBJ whole genome shotgun (WGS) entry which is preliminary data.</text>
</comment>
<feature type="region of interest" description="Disordered" evidence="2">
    <location>
        <begin position="499"/>
        <end position="570"/>
    </location>
</feature>
<evidence type="ECO:0000256" key="1">
    <source>
        <dbReference type="SAM" id="Coils"/>
    </source>
</evidence>
<dbReference type="AlphaFoldDB" id="A0A699GJ59"/>
<accession>A0A699GJ59</accession>
<dbReference type="CDD" id="cd09272">
    <property type="entry name" value="RNase_HI_RT_Ty1"/>
    <property type="match status" value="1"/>
</dbReference>